<dbReference type="EMBL" id="ML978197">
    <property type="protein sequence ID" value="KAF2029733.1"/>
    <property type="molecule type" value="Genomic_DNA"/>
</dbReference>
<dbReference type="InterPro" id="IPR023631">
    <property type="entry name" value="Amidase_dom"/>
</dbReference>
<dbReference type="SUPFAM" id="SSF75304">
    <property type="entry name" value="Amidase signature (AS) enzymes"/>
    <property type="match status" value="1"/>
</dbReference>
<sequence length="364" mass="39691">MSGPRNRLMSNSSWTVSISKVAEQLTVSSAKPVPNDPYVATLSPSEALVGLTPVYRVHEDHYEAFMSGSRPSTPVTGAYLTMHVSIPGTRLPVYGPQNYTTETVAKSLAGGALLIGKTKTIAFALGAPNNGAEVDYLDPWNSRGDGYQTTGGSSTSSGSAVTAYDWVDFAIGSNTGGSVRFPARFWWFVWVQADARLLYFADEPALTQPEAEALKLQFFANVSAALNMSTSSINVTETWLENGPSSGESIASYMTYVYSDQNSIQFYEKIGKDLDARYAACNNGSHFPADPMVNASWYDALNETTIARLPQSVRRRELFAKFWNTNIVKPSNETCSESFFAHSLYIAPGMEKVTYSPPHVASCY</sequence>
<dbReference type="Pfam" id="PF01425">
    <property type="entry name" value="Amidase"/>
    <property type="match status" value="1"/>
</dbReference>
<organism evidence="2 3">
    <name type="scientific">Setomelanomma holmii</name>
    <dbReference type="NCBI Taxonomy" id="210430"/>
    <lineage>
        <taxon>Eukaryota</taxon>
        <taxon>Fungi</taxon>
        <taxon>Dikarya</taxon>
        <taxon>Ascomycota</taxon>
        <taxon>Pezizomycotina</taxon>
        <taxon>Dothideomycetes</taxon>
        <taxon>Pleosporomycetidae</taxon>
        <taxon>Pleosporales</taxon>
        <taxon>Pleosporineae</taxon>
        <taxon>Phaeosphaeriaceae</taxon>
        <taxon>Setomelanomma</taxon>
    </lineage>
</organism>
<feature type="domain" description="Amidase" evidence="1">
    <location>
        <begin position="96"/>
        <end position="185"/>
    </location>
</feature>
<reference evidence="2" key="1">
    <citation type="journal article" date="2020" name="Stud. Mycol.">
        <title>101 Dothideomycetes genomes: a test case for predicting lifestyles and emergence of pathogens.</title>
        <authorList>
            <person name="Haridas S."/>
            <person name="Albert R."/>
            <person name="Binder M."/>
            <person name="Bloem J."/>
            <person name="Labutti K."/>
            <person name="Salamov A."/>
            <person name="Andreopoulos B."/>
            <person name="Baker S."/>
            <person name="Barry K."/>
            <person name="Bills G."/>
            <person name="Bluhm B."/>
            <person name="Cannon C."/>
            <person name="Castanera R."/>
            <person name="Culley D."/>
            <person name="Daum C."/>
            <person name="Ezra D."/>
            <person name="Gonzalez J."/>
            <person name="Henrissat B."/>
            <person name="Kuo A."/>
            <person name="Liang C."/>
            <person name="Lipzen A."/>
            <person name="Lutzoni F."/>
            <person name="Magnuson J."/>
            <person name="Mondo S."/>
            <person name="Nolan M."/>
            <person name="Ohm R."/>
            <person name="Pangilinan J."/>
            <person name="Park H.-J."/>
            <person name="Ramirez L."/>
            <person name="Alfaro M."/>
            <person name="Sun H."/>
            <person name="Tritt A."/>
            <person name="Yoshinaga Y."/>
            <person name="Zwiers L.-H."/>
            <person name="Turgeon B."/>
            <person name="Goodwin S."/>
            <person name="Spatafora J."/>
            <person name="Crous P."/>
            <person name="Grigoriev I."/>
        </authorList>
    </citation>
    <scope>NUCLEOTIDE SEQUENCE</scope>
    <source>
        <strain evidence="2">CBS 110217</strain>
    </source>
</reference>
<dbReference type="AlphaFoldDB" id="A0A9P4LLE7"/>
<dbReference type="InterPro" id="IPR036928">
    <property type="entry name" value="AS_sf"/>
</dbReference>
<dbReference type="PANTHER" id="PTHR46310:SF7">
    <property type="entry name" value="AMIDASE 1"/>
    <property type="match status" value="1"/>
</dbReference>
<comment type="caution">
    <text evidence="2">The sequence shown here is derived from an EMBL/GenBank/DDBJ whole genome shotgun (WGS) entry which is preliminary data.</text>
</comment>
<proteinExistence type="predicted"/>
<gene>
    <name evidence="2" type="ORF">EK21DRAFT_89516</name>
</gene>
<dbReference type="PANTHER" id="PTHR46310">
    <property type="entry name" value="AMIDASE 1"/>
    <property type="match status" value="1"/>
</dbReference>
<accession>A0A9P4LLE7</accession>
<dbReference type="OrthoDB" id="5423360at2759"/>
<dbReference type="Proteomes" id="UP000799777">
    <property type="component" value="Unassembled WGS sequence"/>
</dbReference>
<keyword evidence="3" id="KW-1185">Reference proteome</keyword>
<evidence type="ECO:0000313" key="2">
    <source>
        <dbReference type="EMBL" id="KAF2029733.1"/>
    </source>
</evidence>
<evidence type="ECO:0000313" key="3">
    <source>
        <dbReference type="Proteomes" id="UP000799777"/>
    </source>
</evidence>
<name>A0A9P4LLE7_9PLEO</name>
<protein>
    <recommendedName>
        <fullName evidence="1">Amidase domain-containing protein</fullName>
    </recommendedName>
</protein>
<evidence type="ECO:0000259" key="1">
    <source>
        <dbReference type="Pfam" id="PF01425"/>
    </source>
</evidence>
<dbReference type="Gene3D" id="3.90.1300.10">
    <property type="entry name" value="Amidase signature (AS) domain"/>
    <property type="match status" value="1"/>
</dbReference>